<dbReference type="AlphaFoldDB" id="A0A418QIQ0"/>
<feature type="chain" id="PRO_5019439064" description="DUF4168 domain-containing protein" evidence="1">
    <location>
        <begin position="19"/>
        <end position="142"/>
    </location>
</feature>
<proteinExistence type="predicted"/>
<reference evidence="2 3" key="1">
    <citation type="submission" date="2018-09" db="EMBL/GenBank/DDBJ databases">
        <authorList>
            <person name="Zeman M."/>
            <person name="Pardy F."/>
        </authorList>
    </citation>
    <scope>NUCLEOTIDE SEQUENCE [LARGE SCALE GENOMIC DNA]</scope>
    <source>
        <strain evidence="2 3">CCM 8852</strain>
    </source>
</reference>
<evidence type="ECO:0000313" key="2">
    <source>
        <dbReference type="EMBL" id="RIY05032.1"/>
    </source>
</evidence>
<evidence type="ECO:0000313" key="3">
    <source>
        <dbReference type="Proteomes" id="UP000284250"/>
    </source>
</evidence>
<protein>
    <recommendedName>
        <fullName evidence="4">DUF4168 domain-containing protein</fullName>
    </recommendedName>
</protein>
<gene>
    <name evidence="2" type="ORF">D0T11_21090</name>
</gene>
<evidence type="ECO:0008006" key="4">
    <source>
        <dbReference type="Google" id="ProtNLM"/>
    </source>
</evidence>
<dbReference type="EMBL" id="QYCN01000068">
    <property type="protein sequence ID" value="RIY05032.1"/>
    <property type="molecule type" value="Genomic_DNA"/>
</dbReference>
<accession>A0A418QIQ0</accession>
<sequence>MKYLFTLFLLLAGQVVQAQASLLIGGIRAATAVGTLAARNSKAKAKMKANPSAATAGNFTAGVPASAFTYRGRPVSRQRTAAGTLQGKGAEEILALEATLEQSYQALLADSVQPFLPAPQREAIARAARQAAAARPSWNYSS</sequence>
<dbReference type="RefSeq" id="WP_119657795.1">
    <property type="nucleotide sequence ID" value="NZ_JBHUOI010000050.1"/>
</dbReference>
<organism evidence="2 3">
    <name type="scientific">Hymenobacter rubripertinctus</name>
    <dbReference type="NCBI Taxonomy" id="2029981"/>
    <lineage>
        <taxon>Bacteria</taxon>
        <taxon>Pseudomonadati</taxon>
        <taxon>Bacteroidota</taxon>
        <taxon>Cytophagia</taxon>
        <taxon>Cytophagales</taxon>
        <taxon>Hymenobacteraceae</taxon>
        <taxon>Hymenobacter</taxon>
    </lineage>
</organism>
<keyword evidence="3" id="KW-1185">Reference proteome</keyword>
<dbReference type="OrthoDB" id="886790at2"/>
<name>A0A418QIQ0_9BACT</name>
<dbReference type="Proteomes" id="UP000284250">
    <property type="component" value="Unassembled WGS sequence"/>
</dbReference>
<reference evidence="2 3" key="2">
    <citation type="submission" date="2019-01" db="EMBL/GenBank/DDBJ databases">
        <title>Hymenobacter humicola sp. nov., isolated from soils in Antarctica.</title>
        <authorList>
            <person name="Sedlacek I."/>
            <person name="Holochova P."/>
            <person name="Kralova S."/>
            <person name="Pantucek R."/>
            <person name="Stankova E."/>
            <person name="Vrbovska V."/>
            <person name="Kristofova L."/>
            <person name="Svec P."/>
            <person name="Busse H.-J."/>
        </authorList>
    </citation>
    <scope>NUCLEOTIDE SEQUENCE [LARGE SCALE GENOMIC DNA]</scope>
    <source>
        <strain evidence="2 3">CCM 8852</strain>
    </source>
</reference>
<evidence type="ECO:0000256" key="1">
    <source>
        <dbReference type="SAM" id="SignalP"/>
    </source>
</evidence>
<keyword evidence="1" id="KW-0732">Signal</keyword>
<comment type="caution">
    <text evidence="2">The sequence shown here is derived from an EMBL/GenBank/DDBJ whole genome shotgun (WGS) entry which is preliminary data.</text>
</comment>
<feature type="signal peptide" evidence="1">
    <location>
        <begin position="1"/>
        <end position="18"/>
    </location>
</feature>